<feature type="domain" description="TonB-dependent receptor plug" evidence="4">
    <location>
        <begin position="691"/>
        <end position="773"/>
    </location>
</feature>
<proteinExistence type="inferred from homology"/>
<accession>A0ABW5KDW9</accession>
<evidence type="ECO:0000256" key="1">
    <source>
        <dbReference type="ARBA" id="ARBA00022729"/>
    </source>
</evidence>
<dbReference type="RefSeq" id="WP_380900317.1">
    <property type="nucleotide sequence ID" value="NZ_JBHUEG010000003.1"/>
</dbReference>
<sequence length="879" mass="96861">MKRFAWLCVLVLSASISKAQDIQNLLTKSNAYHDAHPVEKMHLHLDKYSYTAGETIWFKAYTVVGAENLLSNLSHIAYVDLIAPNDEIVAHIKIPLTSGLGLGDITLSDTLVEGTYRLRGYNNWMRNDSSAYFFQQNLQISNGRLDDVLTHSGVQGEHFIVTLQNLQGAALAETAVRYQISKSGKSLKRGRIKTDTEGKALIPFKEEYGTAKLDLEFENQAQVPIKKIFKLPAQIQAPNSVQFFPEGGRILAGTLNKVAVKALRPNGMGIAAKTYILTSKKDTAAIIETNMLGMGSAPLFAEGNETLMAITLFADGSQTESTLPPFENTGYSIQVNNGNPAKLFAQVNLSPDKQDGKDIYFVVHHLGRSYYVSKQAAAKAELVFSVPKTSLPSGILTVSVLNADLIPLLERPVFIFRKDHQLPLTATTNSPAVGLRKKVSVSMESGTVSDSIRNAVISASVLNLSKIQDSTTYMPNILSSLLLSADLKGYIENPGYYFYPEVKDNEIDNLLLTQGWRKIDLSALPVEEPAFMPEKSITIKGQARKLGRKAPAPNAKMTLISSKNFMDYIDTVATEDGYFEFDNLFFPDSVKFLITAKDEKGKNNIDIIVPKIENPPLEANKNEPGERNDINAASLDDIQNSKQYFAGLEAQGLMEKSIAIQEVVVTAKSPRKKASENSANLNGPGNADQVISAEDLETCPSLDMCLNGRLMGVMFRNGIPYTTRGGGEMQVVLDGMYIEGDQLSMINPMDIQSVEVLRNVNYTAIYGSYGGNGLIIITSKTGKDAMRSYTPKGIVTVQPKGFHLNKTFYKPIYEAGSETQLQRDLRTTIHWEPNIVTDENGKAHFDFYTSDESGTYLINIEGLDFNGRLTQQTLRVEVK</sequence>
<dbReference type="PANTHER" id="PTHR30069:SF29">
    <property type="entry name" value="HEMOGLOBIN AND HEMOGLOBIN-HAPTOGLOBIN-BINDING PROTEIN 1-RELATED"/>
    <property type="match status" value="1"/>
</dbReference>
<dbReference type="Proteomes" id="UP001597545">
    <property type="component" value="Unassembled WGS sequence"/>
</dbReference>
<evidence type="ECO:0000256" key="3">
    <source>
        <dbReference type="SAM" id="SignalP"/>
    </source>
</evidence>
<dbReference type="SUPFAM" id="SSF56935">
    <property type="entry name" value="Porins"/>
    <property type="match status" value="1"/>
</dbReference>
<evidence type="ECO:0000313" key="5">
    <source>
        <dbReference type="EMBL" id="MFD2546480.1"/>
    </source>
</evidence>
<feature type="chain" id="PRO_5046008664" evidence="3">
    <location>
        <begin position="20"/>
        <end position="879"/>
    </location>
</feature>
<dbReference type="Gene3D" id="2.170.130.10">
    <property type="entry name" value="TonB-dependent receptor, plug domain"/>
    <property type="match status" value="1"/>
</dbReference>
<keyword evidence="2" id="KW-1134">Transmembrane beta strand</keyword>
<dbReference type="PANTHER" id="PTHR30069">
    <property type="entry name" value="TONB-DEPENDENT OUTER MEMBRANE RECEPTOR"/>
    <property type="match status" value="1"/>
</dbReference>
<dbReference type="EMBL" id="JBHULR010000002">
    <property type="protein sequence ID" value="MFD2546480.1"/>
    <property type="molecule type" value="Genomic_DNA"/>
</dbReference>
<reference evidence="6" key="1">
    <citation type="journal article" date="2019" name="Int. J. Syst. Evol. Microbiol.">
        <title>The Global Catalogue of Microorganisms (GCM) 10K type strain sequencing project: providing services to taxonomists for standard genome sequencing and annotation.</title>
        <authorList>
            <consortium name="The Broad Institute Genomics Platform"/>
            <consortium name="The Broad Institute Genome Sequencing Center for Infectious Disease"/>
            <person name="Wu L."/>
            <person name="Ma J."/>
        </authorList>
    </citation>
    <scope>NUCLEOTIDE SEQUENCE [LARGE SCALE GENOMIC DNA]</scope>
    <source>
        <strain evidence="6">KCTC 42662</strain>
    </source>
</reference>
<feature type="signal peptide" evidence="3">
    <location>
        <begin position="1"/>
        <end position="19"/>
    </location>
</feature>
<dbReference type="Pfam" id="PF07715">
    <property type="entry name" value="Plug"/>
    <property type="match status" value="1"/>
</dbReference>
<dbReference type="Gene3D" id="2.60.40.1930">
    <property type="match status" value="1"/>
</dbReference>
<evidence type="ECO:0000256" key="2">
    <source>
        <dbReference type="PROSITE-ProRule" id="PRU01360"/>
    </source>
</evidence>
<keyword evidence="2" id="KW-0813">Transport</keyword>
<keyword evidence="2" id="KW-0812">Transmembrane</keyword>
<evidence type="ECO:0000313" key="6">
    <source>
        <dbReference type="Proteomes" id="UP001597545"/>
    </source>
</evidence>
<dbReference type="InterPro" id="IPR037066">
    <property type="entry name" value="Plug_dom_sf"/>
</dbReference>
<dbReference type="InterPro" id="IPR039426">
    <property type="entry name" value="TonB-dep_rcpt-like"/>
</dbReference>
<protein>
    <submittedName>
        <fullName evidence="5">TonB-dependent receptor plug domain-containing protein</fullName>
    </submittedName>
</protein>
<keyword evidence="2" id="KW-0998">Cell outer membrane</keyword>
<dbReference type="PROSITE" id="PS52016">
    <property type="entry name" value="TONB_DEPENDENT_REC_3"/>
    <property type="match status" value="1"/>
</dbReference>
<comment type="caution">
    <text evidence="5">The sequence shown here is derived from an EMBL/GenBank/DDBJ whole genome shotgun (WGS) entry which is preliminary data.</text>
</comment>
<evidence type="ECO:0000259" key="4">
    <source>
        <dbReference type="Pfam" id="PF07715"/>
    </source>
</evidence>
<comment type="similarity">
    <text evidence="2">Belongs to the TonB-dependent receptor family.</text>
</comment>
<name>A0ABW5KDW9_9SPHI</name>
<gene>
    <name evidence="5" type="ORF">ACFSR5_02345</name>
</gene>
<keyword evidence="5" id="KW-0675">Receptor</keyword>
<keyword evidence="1 3" id="KW-0732">Signal</keyword>
<comment type="subcellular location">
    <subcellularLocation>
        <location evidence="2">Cell outer membrane</location>
        <topology evidence="2">Multi-pass membrane protein</topology>
    </subcellularLocation>
</comment>
<organism evidence="5 6">
    <name type="scientific">Sphingobacterium suaedae</name>
    <dbReference type="NCBI Taxonomy" id="1686402"/>
    <lineage>
        <taxon>Bacteria</taxon>
        <taxon>Pseudomonadati</taxon>
        <taxon>Bacteroidota</taxon>
        <taxon>Sphingobacteriia</taxon>
        <taxon>Sphingobacteriales</taxon>
        <taxon>Sphingobacteriaceae</taxon>
        <taxon>Sphingobacterium</taxon>
    </lineage>
</organism>
<keyword evidence="6" id="KW-1185">Reference proteome</keyword>
<dbReference type="InterPro" id="IPR012910">
    <property type="entry name" value="Plug_dom"/>
</dbReference>
<keyword evidence="2" id="KW-0472">Membrane</keyword>